<accession>A0A1T4ZTF6</accession>
<feature type="domain" description="VOC" evidence="1">
    <location>
        <begin position="11"/>
        <end position="130"/>
    </location>
</feature>
<sequence length="137" mass="15307">MTGPAEGRPDIAGTITFFYYDDLDAAVRWYREVLGFEPYFNQDWLVLLRITPGQSLGLVDAVSGSQRPVPGRNKGATLSIETDQLEQWHDRLRAAGSLGPDDGFQPGCRGRTTEFRVCDPGGYFVEFFRWIAPPPPP</sequence>
<dbReference type="InterPro" id="IPR029068">
    <property type="entry name" value="Glyas_Bleomycin-R_OHBP_Dase"/>
</dbReference>
<dbReference type="RefSeq" id="WP_079646161.1">
    <property type="nucleotide sequence ID" value="NZ_FUYM01000001.1"/>
</dbReference>
<evidence type="ECO:0000313" key="2">
    <source>
        <dbReference type="EMBL" id="SKB25885.1"/>
    </source>
</evidence>
<dbReference type="GO" id="GO:0051213">
    <property type="term" value="F:dioxygenase activity"/>
    <property type="evidence" value="ECO:0007669"/>
    <property type="project" value="UniProtKB-KW"/>
</dbReference>
<keyword evidence="2" id="KW-0223">Dioxygenase</keyword>
<dbReference type="Proteomes" id="UP000189818">
    <property type="component" value="Unassembled WGS sequence"/>
</dbReference>
<keyword evidence="2" id="KW-0560">Oxidoreductase</keyword>
<gene>
    <name evidence="2" type="ORF">SAMN06295920_101186</name>
</gene>
<dbReference type="InterPro" id="IPR037523">
    <property type="entry name" value="VOC_core"/>
</dbReference>
<dbReference type="SUPFAM" id="SSF54593">
    <property type="entry name" value="Glyoxalase/Bleomycin resistance protein/Dihydroxybiphenyl dioxygenase"/>
    <property type="match status" value="1"/>
</dbReference>
<dbReference type="EMBL" id="FUYM01000001">
    <property type="protein sequence ID" value="SKB25885.1"/>
    <property type="molecule type" value="Genomic_DNA"/>
</dbReference>
<dbReference type="STRING" id="439228.SAMN06295920_101186"/>
<reference evidence="3" key="1">
    <citation type="submission" date="2017-02" db="EMBL/GenBank/DDBJ databases">
        <authorList>
            <person name="Varghese N."/>
            <person name="Submissions S."/>
        </authorList>
    </citation>
    <scope>NUCLEOTIDE SEQUENCE [LARGE SCALE GENOMIC DNA]</scope>
    <source>
        <strain evidence="3">UM2</strain>
    </source>
</reference>
<evidence type="ECO:0000313" key="3">
    <source>
        <dbReference type="Proteomes" id="UP000189818"/>
    </source>
</evidence>
<dbReference type="PROSITE" id="PS51819">
    <property type="entry name" value="VOC"/>
    <property type="match status" value="1"/>
</dbReference>
<organism evidence="2 3">
    <name type="scientific">Rhizorhabdus histidinilytica</name>
    <dbReference type="NCBI Taxonomy" id="439228"/>
    <lineage>
        <taxon>Bacteria</taxon>
        <taxon>Pseudomonadati</taxon>
        <taxon>Pseudomonadota</taxon>
        <taxon>Alphaproteobacteria</taxon>
        <taxon>Sphingomonadales</taxon>
        <taxon>Sphingomonadaceae</taxon>
        <taxon>Rhizorhabdus</taxon>
    </lineage>
</organism>
<name>A0A1T4ZTF6_9SPHN</name>
<dbReference type="CDD" id="cd06587">
    <property type="entry name" value="VOC"/>
    <property type="match status" value="1"/>
</dbReference>
<dbReference type="Gene3D" id="3.10.180.10">
    <property type="entry name" value="2,3-Dihydroxybiphenyl 1,2-Dioxygenase, domain 1"/>
    <property type="match status" value="1"/>
</dbReference>
<protein>
    <submittedName>
        <fullName evidence="2">Glyoxalase/Bleomycin resistance protein/Dioxygenase superfamily protein</fullName>
    </submittedName>
</protein>
<dbReference type="AlphaFoldDB" id="A0A1T4ZTF6"/>
<dbReference type="InterPro" id="IPR004360">
    <property type="entry name" value="Glyas_Fos-R_dOase_dom"/>
</dbReference>
<proteinExistence type="predicted"/>
<dbReference type="OrthoDB" id="9798201at2"/>
<evidence type="ECO:0000259" key="1">
    <source>
        <dbReference type="PROSITE" id="PS51819"/>
    </source>
</evidence>
<keyword evidence="3" id="KW-1185">Reference proteome</keyword>
<dbReference type="Pfam" id="PF00903">
    <property type="entry name" value="Glyoxalase"/>
    <property type="match status" value="1"/>
</dbReference>